<feature type="transmembrane region" description="Helical" evidence="6">
    <location>
        <begin position="12"/>
        <end position="31"/>
    </location>
</feature>
<dbReference type="PANTHER" id="PTHR30250:SF11">
    <property type="entry name" value="O-ANTIGEN TRANSPORTER-RELATED"/>
    <property type="match status" value="1"/>
</dbReference>
<feature type="transmembrane region" description="Helical" evidence="6">
    <location>
        <begin position="373"/>
        <end position="394"/>
    </location>
</feature>
<keyword evidence="8" id="KW-1185">Reference proteome</keyword>
<evidence type="ECO:0000313" key="7">
    <source>
        <dbReference type="EMBL" id="TDS13692.1"/>
    </source>
</evidence>
<feature type="transmembrane region" description="Helical" evidence="6">
    <location>
        <begin position="307"/>
        <end position="333"/>
    </location>
</feature>
<organism evidence="7 8">
    <name type="scientific">Sphingobacterium paludis</name>
    <dbReference type="NCBI Taxonomy" id="1476465"/>
    <lineage>
        <taxon>Bacteria</taxon>
        <taxon>Pseudomonadati</taxon>
        <taxon>Bacteroidota</taxon>
        <taxon>Sphingobacteriia</taxon>
        <taxon>Sphingobacteriales</taxon>
        <taxon>Sphingobacteriaceae</taxon>
        <taxon>Sphingobacterium</taxon>
    </lineage>
</organism>
<reference evidence="7 8" key="1">
    <citation type="submission" date="2019-03" db="EMBL/GenBank/DDBJ databases">
        <title>Genomic Encyclopedia of Type Strains, Phase III (KMG-III): the genomes of soil and plant-associated and newly described type strains.</title>
        <authorList>
            <person name="Whitman W."/>
        </authorList>
    </citation>
    <scope>NUCLEOTIDE SEQUENCE [LARGE SCALE GENOMIC DNA]</scope>
    <source>
        <strain evidence="7 8">CGMCC 1.12801</strain>
    </source>
</reference>
<comment type="caution">
    <text evidence="7">The sequence shown here is derived from an EMBL/GenBank/DDBJ whole genome shotgun (WGS) entry which is preliminary data.</text>
</comment>
<feature type="transmembrane region" description="Helical" evidence="6">
    <location>
        <begin position="96"/>
        <end position="115"/>
    </location>
</feature>
<feature type="transmembrane region" description="Helical" evidence="6">
    <location>
        <begin position="458"/>
        <end position="481"/>
    </location>
</feature>
<feature type="transmembrane region" description="Helical" evidence="6">
    <location>
        <begin position="37"/>
        <end position="62"/>
    </location>
</feature>
<keyword evidence="3 6" id="KW-0812">Transmembrane</keyword>
<proteinExistence type="predicted"/>
<evidence type="ECO:0000256" key="6">
    <source>
        <dbReference type="SAM" id="Phobius"/>
    </source>
</evidence>
<dbReference type="Pfam" id="PF13440">
    <property type="entry name" value="Polysacc_synt_3"/>
    <property type="match status" value="1"/>
</dbReference>
<evidence type="ECO:0000256" key="1">
    <source>
        <dbReference type="ARBA" id="ARBA00004651"/>
    </source>
</evidence>
<protein>
    <submittedName>
        <fullName evidence="7">O-antigen/teichoic acid export membrane protein</fullName>
    </submittedName>
</protein>
<feature type="transmembrane region" description="Helical" evidence="6">
    <location>
        <begin position="431"/>
        <end position="452"/>
    </location>
</feature>
<evidence type="ECO:0000256" key="5">
    <source>
        <dbReference type="ARBA" id="ARBA00023136"/>
    </source>
</evidence>
<feature type="transmembrane region" description="Helical" evidence="6">
    <location>
        <begin position="263"/>
        <end position="286"/>
    </location>
</feature>
<accession>A0A4R7D0E5</accession>
<dbReference type="Proteomes" id="UP000294752">
    <property type="component" value="Unassembled WGS sequence"/>
</dbReference>
<feature type="transmembrane region" description="Helical" evidence="6">
    <location>
        <begin position="127"/>
        <end position="143"/>
    </location>
</feature>
<feature type="transmembrane region" description="Helical" evidence="6">
    <location>
        <begin position="400"/>
        <end position="419"/>
    </location>
</feature>
<comment type="subcellular location">
    <subcellularLocation>
        <location evidence="1">Cell membrane</location>
        <topology evidence="1">Multi-pass membrane protein</topology>
    </subcellularLocation>
</comment>
<evidence type="ECO:0000256" key="3">
    <source>
        <dbReference type="ARBA" id="ARBA00022692"/>
    </source>
</evidence>
<dbReference type="GO" id="GO:0005886">
    <property type="term" value="C:plasma membrane"/>
    <property type="evidence" value="ECO:0007669"/>
    <property type="project" value="UniProtKB-SubCell"/>
</dbReference>
<dbReference type="RefSeq" id="WP_133640028.1">
    <property type="nucleotide sequence ID" value="NZ_SNZV01000004.1"/>
</dbReference>
<keyword evidence="4 6" id="KW-1133">Transmembrane helix</keyword>
<evidence type="ECO:0000256" key="2">
    <source>
        <dbReference type="ARBA" id="ARBA00022475"/>
    </source>
</evidence>
<dbReference type="EMBL" id="SNZV01000004">
    <property type="protein sequence ID" value="TDS13692.1"/>
    <property type="molecule type" value="Genomic_DNA"/>
</dbReference>
<dbReference type="PANTHER" id="PTHR30250">
    <property type="entry name" value="PST FAMILY PREDICTED COLANIC ACID TRANSPORTER"/>
    <property type="match status" value="1"/>
</dbReference>
<dbReference type="AlphaFoldDB" id="A0A4R7D0E5"/>
<evidence type="ECO:0000256" key="4">
    <source>
        <dbReference type="ARBA" id="ARBA00022989"/>
    </source>
</evidence>
<feature type="transmembrane region" description="Helical" evidence="6">
    <location>
        <begin position="226"/>
        <end position="251"/>
    </location>
</feature>
<name>A0A4R7D0E5_9SPHI</name>
<dbReference type="OrthoDB" id="9769862at2"/>
<keyword evidence="5 6" id="KW-0472">Membrane</keyword>
<keyword evidence="2" id="KW-1003">Cell membrane</keyword>
<feature type="transmembrane region" description="Helical" evidence="6">
    <location>
        <begin position="345"/>
        <end position="366"/>
    </location>
</feature>
<evidence type="ECO:0000313" key="8">
    <source>
        <dbReference type="Proteomes" id="UP000294752"/>
    </source>
</evidence>
<gene>
    <name evidence="7" type="ORF">B0I21_10418</name>
</gene>
<feature type="transmembrane region" description="Helical" evidence="6">
    <location>
        <begin position="184"/>
        <end position="205"/>
    </location>
</feature>
<feature type="transmembrane region" description="Helical" evidence="6">
    <location>
        <begin position="155"/>
        <end position="178"/>
    </location>
</feature>
<dbReference type="InterPro" id="IPR050833">
    <property type="entry name" value="Poly_Biosynth_Transport"/>
</dbReference>
<sequence>MPKDSSSYKQIFKATSIYGGVQVFLILISIVRSKLVAILLGPLGIGVMTMFTSTITLLTGFTSFGLGTSTIRDIAEANQKNDEDELHETASIVDRLFWITGLFGALVTLILSPYLSKITFGNYDYSWSFAILSVTLLLGQLTLSKNVFLQGMRRIKFLALSNVIGAAVSLVITIPLYYLYGQNGIVPALIITAFATLAVTQVYYSKLRIKIKRIAFKELFKQGSNMLKLGFILGLSSLMLALFSHLIRLFIAQTGSMVDLGLYNAGFMIVNSYVGMVFTAMSTDYFPRLSAISDNLKEANTVINQQALIGVLILAPILCIFVVGVRWGILILYTNEFLSMDSMLIWAAFGMLFKVASWAISFIFIAKGDSRVFFWNETLANVYLLIFNCAGYYFDGLRGLGISFFFIYAVYLLQVSIVAKRIYGIQLNAEFMRIFIIQLCCFIPCLVMMIVIENSYKYISIIFAIASFAFSFRILDAKLGIANFIRQKLRRV</sequence>